<evidence type="ECO:0000313" key="7">
    <source>
        <dbReference type="Proteomes" id="UP001501577"/>
    </source>
</evidence>
<dbReference type="Proteomes" id="UP001501577">
    <property type="component" value="Unassembled WGS sequence"/>
</dbReference>
<dbReference type="SUPFAM" id="SSF53850">
    <property type="entry name" value="Periplasmic binding protein-like II"/>
    <property type="match status" value="1"/>
</dbReference>
<dbReference type="SUPFAM" id="SSF46785">
    <property type="entry name" value="Winged helix' DNA-binding domain"/>
    <property type="match status" value="1"/>
</dbReference>
<dbReference type="InterPro" id="IPR000847">
    <property type="entry name" value="LysR_HTH_N"/>
</dbReference>
<reference evidence="7" key="1">
    <citation type="journal article" date="2019" name="Int. J. Syst. Evol. Microbiol.">
        <title>The Global Catalogue of Microorganisms (GCM) 10K type strain sequencing project: providing services to taxonomists for standard genome sequencing and annotation.</title>
        <authorList>
            <consortium name="The Broad Institute Genomics Platform"/>
            <consortium name="The Broad Institute Genome Sequencing Center for Infectious Disease"/>
            <person name="Wu L."/>
            <person name="Ma J."/>
        </authorList>
    </citation>
    <scope>NUCLEOTIDE SEQUENCE [LARGE SCALE GENOMIC DNA]</scope>
    <source>
        <strain evidence="7">JCM 8736</strain>
    </source>
</reference>
<dbReference type="PANTHER" id="PTHR30126">
    <property type="entry name" value="HTH-TYPE TRANSCRIPTIONAL REGULATOR"/>
    <property type="match status" value="1"/>
</dbReference>
<dbReference type="InterPro" id="IPR005119">
    <property type="entry name" value="LysR_subst-bd"/>
</dbReference>
<keyword evidence="2" id="KW-0805">Transcription regulation</keyword>
<sequence>MNLEWLETFTIIAEEKSITQAAEKLHISQPALSKQLKNLENKFDVPLVYRSAKGITVTEAGDCLYKKAKNLLFQAAAIEQEMHTFARSKNLRVGCLPSLATSYLPTMHFNEHSIFIQNGSETLVDSLGNNQIDIALIDNTFSNEKFNKETLFTEEYIVIAPKSYQLGHNKGLTWQEIQSFPMILHAAPCDSNSRILSYVKQSGNDINLVKTVPFGDFLYGYVLAKEGLTIVPKLIAKNLSHLDVDQIPIPELKRTIVVTAKSQQPIVQFFNR</sequence>
<dbReference type="Pfam" id="PF03466">
    <property type="entry name" value="LysR_substrate"/>
    <property type="match status" value="1"/>
</dbReference>
<keyword evidence="7" id="KW-1185">Reference proteome</keyword>
<name>A0ABP6KZ06_9ENTE</name>
<proteinExistence type="inferred from homology"/>
<keyword evidence="3" id="KW-0238">DNA-binding</keyword>
<dbReference type="PRINTS" id="PR00039">
    <property type="entry name" value="HTHLYSR"/>
</dbReference>
<keyword evidence="4" id="KW-0804">Transcription</keyword>
<evidence type="ECO:0000256" key="1">
    <source>
        <dbReference type="ARBA" id="ARBA00009437"/>
    </source>
</evidence>
<organism evidence="6 7">
    <name type="scientific">Tetragenococcus solitarius</name>
    <dbReference type="NCBI Taxonomy" id="71453"/>
    <lineage>
        <taxon>Bacteria</taxon>
        <taxon>Bacillati</taxon>
        <taxon>Bacillota</taxon>
        <taxon>Bacilli</taxon>
        <taxon>Lactobacillales</taxon>
        <taxon>Enterococcaceae</taxon>
        <taxon>Tetragenococcus</taxon>
    </lineage>
</organism>
<accession>A0ABP6KZ06</accession>
<dbReference type="Pfam" id="PF00126">
    <property type="entry name" value="HTH_1"/>
    <property type="match status" value="1"/>
</dbReference>
<comment type="similarity">
    <text evidence="1">Belongs to the LysR transcriptional regulatory family.</text>
</comment>
<dbReference type="RefSeq" id="WP_068710315.1">
    <property type="nucleotide sequence ID" value="NZ_BAAAXQ010000068.1"/>
</dbReference>
<dbReference type="Gene3D" id="1.10.10.10">
    <property type="entry name" value="Winged helix-like DNA-binding domain superfamily/Winged helix DNA-binding domain"/>
    <property type="match status" value="1"/>
</dbReference>
<evidence type="ECO:0000256" key="2">
    <source>
        <dbReference type="ARBA" id="ARBA00023015"/>
    </source>
</evidence>
<dbReference type="CDD" id="cd05466">
    <property type="entry name" value="PBP2_LTTR_substrate"/>
    <property type="match status" value="1"/>
</dbReference>
<dbReference type="Gene3D" id="3.40.190.290">
    <property type="match status" value="1"/>
</dbReference>
<gene>
    <name evidence="6" type="ORF">GCM10019998_20530</name>
</gene>
<evidence type="ECO:0000256" key="3">
    <source>
        <dbReference type="ARBA" id="ARBA00023125"/>
    </source>
</evidence>
<dbReference type="PANTHER" id="PTHR30126:SF40">
    <property type="entry name" value="HTH-TYPE TRANSCRIPTIONAL REGULATOR GLTR"/>
    <property type="match status" value="1"/>
</dbReference>
<evidence type="ECO:0000256" key="4">
    <source>
        <dbReference type="ARBA" id="ARBA00023163"/>
    </source>
</evidence>
<dbReference type="InterPro" id="IPR036388">
    <property type="entry name" value="WH-like_DNA-bd_sf"/>
</dbReference>
<dbReference type="InterPro" id="IPR036390">
    <property type="entry name" value="WH_DNA-bd_sf"/>
</dbReference>
<comment type="caution">
    <text evidence="6">The sequence shown here is derived from an EMBL/GenBank/DDBJ whole genome shotgun (WGS) entry which is preliminary data.</text>
</comment>
<protein>
    <submittedName>
        <fullName evidence="6">LysR family transcriptional regulator</fullName>
    </submittedName>
</protein>
<evidence type="ECO:0000259" key="5">
    <source>
        <dbReference type="PROSITE" id="PS50931"/>
    </source>
</evidence>
<dbReference type="PROSITE" id="PS50931">
    <property type="entry name" value="HTH_LYSR"/>
    <property type="match status" value="1"/>
</dbReference>
<evidence type="ECO:0000313" key="6">
    <source>
        <dbReference type="EMBL" id="GAA3023803.1"/>
    </source>
</evidence>
<feature type="domain" description="HTH lysR-type" evidence="5">
    <location>
        <begin position="1"/>
        <end position="58"/>
    </location>
</feature>
<dbReference type="EMBL" id="BAAAXQ010000068">
    <property type="protein sequence ID" value="GAA3023803.1"/>
    <property type="molecule type" value="Genomic_DNA"/>
</dbReference>